<evidence type="ECO:0000313" key="1">
    <source>
        <dbReference type="EMBL" id="ABJ06773.1"/>
    </source>
</evidence>
<dbReference type="EMBL" id="CP000463">
    <property type="protein sequence ID" value="ABJ06773.1"/>
    <property type="molecule type" value="Genomic_DNA"/>
</dbReference>
<proteinExistence type="predicted"/>
<dbReference type="OrthoDB" id="8253427at2"/>
<sequence>MKQPTSSVVDRHDWDARAVEALDEARKLPNGPLRNEALKNASLLRVAADSMRFFAPTPRKPPR</sequence>
<accession>Q07MR1</accession>
<protein>
    <submittedName>
        <fullName evidence="1">Uncharacterized protein</fullName>
    </submittedName>
</protein>
<dbReference type="HOGENOM" id="CLU_2883001_0_0_5"/>
<organism evidence="1">
    <name type="scientific">Rhodopseudomonas palustris (strain BisA53)</name>
    <dbReference type="NCBI Taxonomy" id="316055"/>
    <lineage>
        <taxon>Bacteria</taxon>
        <taxon>Pseudomonadati</taxon>
        <taxon>Pseudomonadota</taxon>
        <taxon>Alphaproteobacteria</taxon>
        <taxon>Hyphomicrobiales</taxon>
        <taxon>Nitrobacteraceae</taxon>
        <taxon>Rhodopseudomonas</taxon>
    </lineage>
</organism>
<name>Q07MR1_RHOP5</name>
<reference evidence="1" key="1">
    <citation type="submission" date="2006-09" db="EMBL/GenBank/DDBJ databases">
        <title>Complete sequence of Rhodopseudomonas palustris BisA53.</title>
        <authorList>
            <consortium name="US DOE Joint Genome Institute"/>
            <person name="Copeland A."/>
            <person name="Lucas S."/>
            <person name="Lapidus A."/>
            <person name="Barry K."/>
            <person name="Detter J.C."/>
            <person name="Glavina del Rio T."/>
            <person name="Hammon N."/>
            <person name="Israni S."/>
            <person name="Dalin E."/>
            <person name="Tice H."/>
            <person name="Pitluck S."/>
            <person name="Chain P."/>
            <person name="Malfatti S."/>
            <person name="Shin M."/>
            <person name="Vergez L."/>
            <person name="Schmutz J."/>
            <person name="Larimer F."/>
            <person name="Land M."/>
            <person name="Hauser L."/>
            <person name="Pelletier D.A."/>
            <person name="Kyrpides N."/>
            <person name="Kim E."/>
            <person name="Harwood C.S."/>
            <person name="Oda Y."/>
            <person name="Richardson P."/>
        </authorList>
    </citation>
    <scope>NUCLEOTIDE SEQUENCE [LARGE SCALE GENOMIC DNA]</scope>
    <source>
        <strain evidence="1">BisA53</strain>
    </source>
</reference>
<dbReference type="KEGG" id="rpe:RPE_2836"/>
<dbReference type="AlphaFoldDB" id="Q07MR1"/>
<gene>
    <name evidence="1" type="ordered locus">RPE_2836</name>
</gene>